<comment type="catalytic activity">
    <reaction evidence="1">
        <text>ATP + protein L-histidine = ADP + protein N-phospho-L-histidine.</text>
        <dbReference type="EC" id="2.7.13.3"/>
    </reaction>
</comment>
<dbReference type="Pfam" id="PF02518">
    <property type="entry name" value="HATPase_c"/>
    <property type="match status" value="1"/>
</dbReference>
<protein>
    <recommendedName>
        <fullName evidence="2">histidine kinase</fullName>
        <ecNumber evidence="2">2.7.13.3</ecNumber>
    </recommendedName>
</protein>
<dbReference type="SMART" id="SM00086">
    <property type="entry name" value="PAC"/>
    <property type="match status" value="2"/>
</dbReference>
<keyword evidence="5 9" id="KW-0418">Kinase</keyword>
<feature type="domain" description="PAS" evidence="7">
    <location>
        <begin position="64"/>
        <end position="109"/>
    </location>
</feature>
<dbReference type="PROSITE" id="PS50112">
    <property type="entry name" value="PAS"/>
    <property type="match status" value="2"/>
</dbReference>
<dbReference type="AlphaFoldDB" id="A0A364NUG7"/>
<evidence type="ECO:0000259" key="8">
    <source>
        <dbReference type="PROSITE" id="PS50113"/>
    </source>
</evidence>
<dbReference type="SMART" id="SM00387">
    <property type="entry name" value="HATPase_c"/>
    <property type="match status" value="1"/>
</dbReference>
<dbReference type="PROSITE" id="PS50109">
    <property type="entry name" value="HIS_KIN"/>
    <property type="match status" value="1"/>
</dbReference>
<dbReference type="Gene3D" id="1.10.287.130">
    <property type="match status" value="1"/>
</dbReference>
<dbReference type="InterPro" id="IPR004358">
    <property type="entry name" value="Sig_transdc_His_kin-like_C"/>
</dbReference>
<accession>A0A364NUG7</accession>
<dbReference type="InterPro" id="IPR003661">
    <property type="entry name" value="HisK_dim/P_dom"/>
</dbReference>
<organism evidence="9 10">
    <name type="scientific">Paramagnetospirillum kuznetsovii</name>
    <dbReference type="NCBI Taxonomy" id="2053833"/>
    <lineage>
        <taxon>Bacteria</taxon>
        <taxon>Pseudomonadati</taxon>
        <taxon>Pseudomonadota</taxon>
        <taxon>Alphaproteobacteria</taxon>
        <taxon>Rhodospirillales</taxon>
        <taxon>Magnetospirillaceae</taxon>
        <taxon>Paramagnetospirillum</taxon>
    </lineage>
</organism>
<dbReference type="Pfam" id="PF13426">
    <property type="entry name" value="PAS_9"/>
    <property type="match status" value="1"/>
</dbReference>
<dbReference type="Pfam" id="PF08448">
    <property type="entry name" value="PAS_4"/>
    <property type="match status" value="1"/>
</dbReference>
<dbReference type="Gene3D" id="3.30.565.10">
    <property type="entry name" value="Histidine kinase-like ATPase, C-terminal domain"/>
    <property type="match status" value="1"/>
</dbReference>
<evidence type="ECO:0000256" key="4">
    <source>
        <dbReference type="ARBA" id="ARBA00022679"/>
    </source>
</evidence>
<dbReference type="InterPro" id="IPR013656">
    <property type="entry name" value="PAS_4"/>
</dbReference>
<evidence type="ECO:0000313" key="10">
    <source>
        <dbReference type="Proteomes" id="UP000251075"/>
    </source>
</evidence>
<proteinExistence type="predicted"/>
<dbReference type="PROSITE" id="PS50113">
    <property type="entry name" value="PAC"/>
    <property type="match status" value="2"/>
</dbReference>
<dbReference type="InterPro" id="IPR036097">
    <property type="entry name" value="HisK_dim/P_sf"/>
</dbReference>
<feature type="domain" description="PAC" evidence="8">
    <location>
        <begin position="260"/>
        <end position="314"/>
    </location>
</feature>
<dbReference type="SMART" id="SM00091">
    <property type="entry name" value="PAS"/>
    <property type="match status" value="2"/>
</dbReference>
<dbReference type="InterPro" id="IPR035965">
    <property type="entry name" value="PAS-like_dom_sf"/>
</dbReference>
<dbReference type="SMART" id="SM00388">
    <property type="entry name" value="HisKA"/>
    <property type="match status" value="1"/>
</dbReference>
<feature type="domain" description="PAC" evidence="8">
    <location>
        <begin position="140"/>
        <end position="192"/>
    </location>
</feature>
<gene>
    <name evidence="9" type="ORF">CU669_17280</name>
</gene>
<dbReference type="EC" id="2.7.13.3" evidence="2"/>
<dbReference type="NCBIfam" id="TIGR00229">
    <property type="entry name" value="sensory_box"/>
    <property type="match status" value="2"/>
</dbReference>
<evidence type="ECO:0000256" key="3">
    <source>
        <dbReference type="ARBA" id="ARBA00022553"/>
    </source>
</evidence>
<dbReference type="InterPro" id="IPR001610">
    <property type="entry name" value="PAC"/>
</dbReference>
<evidence type="ECO:0000313" key="9">
    <source>
        <dbReference type="EMBL" id="RAU20692.1"/>
    </source>
</evidence>
<dbReference type="GO" id="GO:0000155">
    <property type="term" value="F:phosphorelay sensor kinase activity"/>
    <property type="evidence" value="ECO:0007669"/>
    <property type="project" value="InterPro"/>
</dbReference>
<evidence type="ECO:0000256" key="5">
    <source>
        <dbReference type="ARBA" id="ARBA00022777"/>
    </source>
</evidence>
<evidence type="ECO:0000256" key="2">
    <source>
        <dbReference type="ARBA" id="ARBA00012438"/>
    </source>
</evidence>
<evidence type="ECO:0000259" key="6">
    <source>
        <dbReference type="PROSITE" id="PS50109"/>
    </source>
</evidence>
<dbReference type="Proteomes" id="UP000251075">
    <property type="component" value="Unassembled WGS sequence"/>
</dbReference>
<reference evidence="9 10" key="1">
    <citation type="submission" date="2017-11" db="EMBL/GenBank/DDBJ databases">
        <title>Draft genome sequence of magnetotactic bacterium Magnetospirillum kuznetsovii LBB-42.</title>
        <authorList>
            <person name="Grouzdev D.S."/>
            <person name="Rysina M.S."/>
            <person name="Baslerov R.V."/>
            <person name="Koziaeva V."/>
        </authorList>
    </citation>
    <scope>NUCLEOTIDE SEQUENCE [LARGE SCALE GENOMIC DNA]</scope>
    <source>
        <strain evidence="9 10">LBB-42</strain>
    </source>
</reference>
<dbReference type="InterPro" id="IPR003594">
    <property type="entry name" value="HATPase_dom"/>
</dbReference>
<dbReference type="SUPFAM" id="SSF55874">
    <property type="entry name" value="ATPase domain of HSP90 chaperone/DNA topoisomerase II/histidine kinase"/>
    <property type="match status" value="1"/>
</dbReference>
<dbReference type="PANTHER" id="PTHR43304">
    <property type="entry name" value="PHYTOCHROME-LIKE PROTEIN CPH1"/>
    <property type="match status" value="1"/>
</dbReference>
<dbReference type="PANTHER" id="PTHR43304:SF1">
    <property type="entry name" value="PAC DOMAIN-CONTAINING PROTEIN"/>
    <property type="match status" value="1"/>
</dbReference>
<dbReference type="Gene3D" id="3.30.450.20">
    <property type="entry name" value="PAS domain"/>
    <property type="match status" value="2"/>
</dbReference>
<keyword evidence="4" id="KW-0808">Transferase</keyword>
<keyword evidence="3" id="KW-0597">Phosphoprotein</keyword>
<dbReference type="InterPro" id="IPR036890">
    <property type="entry name" value="HATPase_C_sf"/>
</dbReference>
<dbReference type="InterPro" id="IPR005467">
    <property type="entry name" value="His_kinase_dom"/>
</dbReference>
<dbReference type="OrthoDB" id="7313492at2"/>
<sequence length="552" mass="62093">MEADYSSAGDRPYPATDPNLDWTIRGDALAHGVGGPMIGNADTLQDALMEIHRLRAEIELLKVSEKRHREFSETIADWFWETDTEQRFTWVSDEFQTVLGVSPQRLVGKRRWDVASERMEIDSQQWQAHIADLTARRPFRDFKYWLEDGDGRPCWIKVSGIPRFHPDGSFAGYRGTGTNITAAVETAHRMNMLNRAVEQSPASIVITDLSAHIQYVNAEFMKVTGYSAEEAIGRNPRILKSDLTPVETYDSMWSALSAGEKWEGELINRRKNGELYWELASIQPIQNVEGVVTNYLAIKTDITQQKLNEARLANLVNELHRSNQELEQFAYVASHDLRQPLRMISGYLGMLFKTLGPSLNDDTRTFFGFAIEGAKRLDRMIVDLLEYSRIGRQDAPQEPMNLNEVLADSSRHLEVAVSELGAAVTIAPNLPTIHGDRLELVRLFQNLIGNAIKYCAPDRMPRVEVTSSDGGTEWILAVKDNGIGIGPDDLQRVFGIFQRLVTRDQYEGTGIGLAVCRKIAEHHGGRIWVESKADEGSTFFVAFPKKQPSTAA</sequence>
<dbReference type="InterPro" id="IPR000014">
    <property type="entry name" value="PAS"/>
</dbReference>
<keyword evidence="10" id="KW-1185">Reference proteome</keyword>
<dbReference type="InterPro" id="IPR052162">
    <property type="entry name" value="Sensor_kinase/Photoreceptor"/>
</dbReference>
<dbReference type="CDD" id="cd00130">
    <property type="entry name" value="PAS"/>
    <property type="match status" value="2"/>
</dbReference>
<dbReference type="FunFam" id="3.30.565.10:FF:000006">
    <property type="entry name" value="Sensor histidine kinase WalK"/>
    <property type="match status" value="1"/>
</dbReference>
<dbReference type="SUPFAM" id="SSF47384">
    <property type="entry name" value="Homodimeric domain of signal transducing histidine kinase"/>
    <property type="match status" value="1"/>
</dbReference>
<dbReference type="EMBL" id="PGTO01000018">
    <property type="protein sequence ID" value="RAU20692.1"/>
    <property type="molecule type" value="Genomic_DNA"/>
</dbReference>
<dbReference type="Pfam" id="PF00512">
    <property type="entry name" value="HisKA"/>
    <property type="match status" value="1"/>
</dbReference>
<name>A0A364NUG7_9PROT</name>
<dbReference type="SUPFAM" id="SSF55785">
    <property type="entry name" value="PYP-like sensor domain (PAS domain)"/>
    <property type="match status" value="2"/>
</dbReference>
<feature type="domain" description="Histidine kinase" evidence="6">
    <location>
        <begin position="332"/>
        <end position="547"/>
    </location>
</feature>
<feature type="domain" description="PAS" evidence="7">
    <location>
        <begin position="189"/>
        <end position="235"/>
    </location>
</feature>
<dbReference type="CDD" id="cd00082">
    <property type="entry name" value="HisKA"/>
    <property type="match status" value="1"/>
</dbReference>
<evidence type="ECO:0000259" key="7">
    <source>
        <dbReference type="PROSITE" id="PS50112"/>
    </source>
</evidence>
<dbReference type="InterPro" id="IPR000700">
    <property type="entry name" value="PAS-assoc_C"/>
</dbReference>
<dbReference type="PRINTS" id="PR00344">
    <property type="entry name" value="BCTRLSENSOR"/>
</dbReference>
<evidence type="ECO:0000256" key="1">
    <source>
        <dbReference type="ARBA" id="ARBA00000085"/>
    </source>
</evidence>
<comment type="caution">
    <text evidence="9">The sequence shown here is derived from an EMBL/GenBank/DDBJ whole genome shotgun (WGS) entry which is preliminary data.</text>
</comment>